<name>A0ABV3Z0Y6_9PROT</name>
<dbReference type="PANTHER" id="PTHR30069:SF53">
    <property type="entry name" value="COLICIN I RECEPTOR-RELATED"/>
    <property type="match status" value="1"/>
</dbReference>
<dbReference type="CDD" id="cd01347">
    <property type="entry name" value="ligand_gated_channel"/>
    <property type="match status" value="1"/>
</dbReference>
<evidence type="ECO:0000259" key="14">
    <source>
        <dbReference type="Pfam" id="PF07715"/>
    </source>
</evidence>
<keyword evidence="2 10" id="KW-0813">Transport</keyword>
<evidence type="ECO:0000256" key="4">
    <source>
        <dbReference type="ARBA" id="ARBA00022692"/>
    </source>
</evidence>
<dbReference type="RefSeq" id="WP_369312374.1">
    <property type="nucleotide sequence ID" value="NZ_JBEHZE010000001.1"/>
</dbReference>
<evidence type="ECO:0000256" key="1">
    <source>
        <dbReference type="ARBA" id="ARBA00004571"/>
    </source>
</evidence>
<feature type="domain" description="TonB-dependent receptor-like beta-barrel" evidence="13">
    <location>
        <begin position="204"/>
        <end position="585"/>
    </location>
</feature>
<protein>
    <submittedName>
        <fullName evidence="15">TonB-dependent receptor</fullName>
    </submittedName>
</protein>
<evidence type="ECO:0000256" key="7">
    <source>
        <dbReference type="ARBA" id="ARBA00023077"/>
    </source>
</evidence>
<proteinExistence type="inferred from homology"/>
<dbReference type="InterPro" id="IPR036942">
    <property type="entry name" value="Beta-barrel_TonB_sf"/>
</dbReference>
<gene>
    <name evidence="15" type="ORF">ABFZ84_02720</name>
</gene>
<evidence type="ECO:0000313" key="16">
    <source>
        <dbReference type="Proteomes" id="UP001560685"/>
    </source>
</evidence>
<evidence type="ECO:0000313" key="15">
    <source>
        <dbReference type="EMBL" id="MEX6632450.1"/>
    </source>
</evidence>
<keyword evidence="7 11" id="KW-0798">TonB box</keyword>
<keyword evidence="6" id="KW-0406">Ion transport</keyword>
<dbReference type="InterPro" id="IPR012910">
    <property type="entry name" value="Plug_dom"/>
</dbReference>
<evidence type="ECO:0000256" key="9">
    <source>
        <dbReference type="ARBA" id="ARBA00023237"/>
    </source>
</evidence>
<evidence type="ECO:0000256" key="6">
    <source>
        <dbReference type="ARBA" id="ARBA00023065"/>
    </source>
</evidence>
<dbReference type="SUPFAM" id="SSF56935">
    <property type="entry name" value="Porins"/>
    <property type="match status" value="1"/>
</dbReference>
<comment type="subcellular location">
    <subcellularLocation>
        <location evidence="1 10">Cell outer membrane</location>
        <topology evidence="1 10">Multi-pass membrane protein</topology>
    </subcellularLocation>
</comment>
<feature type="chain" id="PRO_5046043630" evidence="12">
    <location>
        <begin position="28"/>
        <end position="612"/>
    </location>
</feature>
<dbReference type="Gene3D" id="2.40.170.20">
    <property type="entry name" value="TonB-dependent receptor, beta-barrel domain"/>
    <property type="match status" value="1"/>
</dbReference>
<comment type="similarity">
    <text evidence="10 11">Belongs to the TonB-dependent receptor family.</text>
</comment>
<dbReference type="Proteomes" id="UP001560685">
    <property type="component" value="Unassembled WGS sequence"/>
</dbReference>
<evidence type="ECO:0000256" key="3">
    <source>
        <dbReference type="ARBA" id="ARBA00022452"/>
    </source>
</evidence>
<dbReference type="PANTHER" id="PTHR30069">
    <property type="entry name" value="TONB-DEPENDENT OUTER MEMBRANE RECEPTOR"/>
    <property type="match status" value="1"/>
</dbReference>
<keyword evidence="3 10" id="KW-1134">Transmembrane beta strand</keyword>
<comment type="caution">
    <text evidence="15">The sequence shown here is derived from an EMBL/GenBank/DDBJ whole genome shotgun (WGS) entry which is preliminary data.</text>
</comment>
<dbReference type="Pfam" id="PF07715">
    <property type="entry name" value="Plug"/>
    <property type="match status" value="1"/>
</dbReference>
<evidence type="ECO:0000256" key="12">
    <source>
        <dbReference type="SAM" id="SignalP"/>
    </source>
</evidence>
<evidence type="ECO:0000256" key="5">
    <source>
        <dbReference type="ARBA" id="ARBA00022729"/>
    </source>
</evidence>
<evidence type="ECO:0000256" key="10">
    <source>
        <dbReference type="PROSITE-ProRule" id="PRU01360"/>
    </source>
</evidence>
<feature type="signal peptide" evidence="12">
    <location>
        <begin position="1"/>
        <end position="27"/>
    </location>
</feature>
<accession>A0ABV3Z0Y6</accession>
<keyword evidence="16" id="KW-1185">Reference proteome</keyword>
<sequence length="612" mass="65629">MTKFYSPTTISIFSLVVSGSFSNIANAQISAFDPQSDEIVVSATRTPKSLSEVGSTVTVISAKDIIDSQYSFVSEALRDTAGVAIARNGGPGGATAARIRGAASGQTLVMIDGIIVNDPSAPQGGFNFANLDVADIERIEVLHGPQSLLYGADAIGGVIVITTKKDRSATTAYLEGGSRGTIRGGATALLRDERAYGRVTISGSRTDGVSRASVGTEQDGYRNLFGSFSGGIALNDQWHAELIARYNDSHSEIDGFAPPTFSFGDTDDTEDAENYAIAGKLSQDFNGFNGMLTVSYNAIDRKNLNNGLETFSANGDRLSADYLGALSLRENIQIIAGGEIERTSVEVSGVDESANAGAVFAMLEVKPINALTVSAGVRRDEFSNFDGAPTARVAAVWAAPNDMFIRASWGQGFRAPSLFELNYNQFGTIPNPDLRPEKANGFDIGLEKRVGDHSLSATFFHTRVTDQIDFDFAGSGYFNIDRARSRGVEIAANFALHETLSARLSYSFTDAIDLGTDARLLRQPKHKSVAVLTYRPIEQLNLSTSITYNGSEADFPVGNDDFIRLDLRAAYAFTDQLEIYGRVENATDTKYEDVSGYSEPGVSVFGGIRVRL</sequence>
<evidence type="ECO:0000259" key="13">
    <source>
        <dbReference type="Pfam" id="PF00593"/>
    </source>
</evidence>
<dbReference type="EMBL" id="JBEHZE010000001">
    <property type="protein sequence ID" value="MEX6632450.1"/>
    <property type="molecule type" value="Genomic_DNA"/>
</dbReference>
<dbReference type="InterPro" id="IPR039426">
    <property type="entry name" value="TonB-dep_rcpt-like"/>
</dbReference>
<dbReference type="Gene3D" id="2.170.130.10">
    <property type="entry name" value="TonB-dependent receptor, plug domain"/>
    <property type="match status" value="1"/>
</dbReference>
<dbReference type="InterPro" id="IPR000531">
    <property type="entry name" value="Beta-barrel_TonB"/>
</dbReference>
<reference evidence="15 16" key="1">
    <citation type="submission" date="2024-05" db="EMBL/GenBank/DDBJ databases">
        <title>Three bacterial strains, DH-69, EH-24, and ECK-19 isolated from coastal sediments.</title>
        <authorList>
            <person name="Ye Y.-Q."/>
            <person name="Du Z.-J."/>
        </authorList>
    </citation>
    <scope>NUCLEOTIDE SEQUENCE [LARGE SCALE GENOMIC DNA]</scope>
    <source>
        <strain evidence="15 16">ECK-19</strain>
    </source>
</reference>
<feature type="domain" description="TonB-dependent receptor plug" evidence="14">
    <location>
        <begin position="50"/>
        <end position="158"/>
    </location>
</feature>
<keyword evidence="5 12" id="KW-0732">Signal</keyword>
<dbReference type="PROSITE" id="PS52016">
    <property type="entry name" value="TONB_DEPENDENT_REC_3"/>
    <property type="match status" value="1"/>
</dbReference>
<keyword evidence="4 10" id="KW-0812">Transmembrane</keyword>
<organism evidence="15 16">
    <name type="scientific">Hyphococcus lacteus</name>
    <dbReference type="NCBI Taxonomy" id="3143536"/>
    <lineage>
        <taxon>Bacteria</taxon>
        <taxon>Pseudomonadati</taxon>
        <taxon>Pseudomonadota</taxon>
        <taxon>Alphaproteobacteria</taxon>
        <taxon>Parvularculales</taxon>
        <taxon>Parvularculaceae</taxon>
        <taxon>Hyphococcus</taxon>
    </lineage>
</organism>
<dbReference type="InterPro" id="IPR037066">
    <property type="entry name" value="Plug_dom_sf"/>
</dbReference>
<keyword evidence="8 10" id="KW-0472">Membrane</keyword>
<evidence type="ECO:0000256" key="8">
    <source>
        <dbReference type="ARBA" id="ARBA00023136"/>
    </source>
</evidence>
<keyword evidence="15" id="KW-0675">Receptor</keyword>
<evidence type="ECO:0000256" key="2">
    <source>
        <dbReference type="ARBA" id="ARBA00022448"/>
    </source>
</evidence>
<keyword evidence="9 10" id="KW-0998">Cell outer membrane</keyword>
<evidence type="ECO:0000256" key="11">
    <source>
        <dbReference type="RuleBase" id="RU003357"/>
    </source>
</evidence>
<dbReference type="Pfam" id="PF00593">
    <property type="entry name" value="TonB_dep_Rec_b-barrel"/>
    <property type="match status" value="1"/>
</dbReference>